<evidence type="ECO:0000313" key="4">
    <source>
        <dbReference type="Proteomes" id="UP000325780"/>
    </source>
</evidence>
<name>A0A5N6TTJ7_ASPAV</name>
<keyword evidence="4" id="KW-1185">Reference proteome</keyword>
<evidence type="ECO:0000256" key="2">
    <source>
        <dbReference type="SAM" id="MobiDB-lite"/>
    </source>
</evidence>
<protein>
    <submittedName>
        <fullName evidence="3">Uncharacterized protein</fullName>
    </submittedName>
</protein>
<feature type="compositionally biased region" description="Basic and acidic residues" evidence="2">
    <location>
        <begin position="465"/>
        <end position="483"/>
    </location>
</feature>
<evidence type="ECO:0000313" key="3">
    <source>
        <dbReference type="EMBL" id="KAE8149439.1"/>
    </source>
</evidence>
<feature type="compositionally biased region" description="Low complexity" evidence="2">
    <location>
        <begin position="118"/>
        <end position="137"/>
    </location>
</feature>
<feature type="region of interest" description="Disordered" evidence="2">
    <location>
        <begin position="1"/>
        <end position="31"/>
    </location>
</feature>
<gene>
    <name evidence="3" type="ORF">BDV25DRAFT_140819</name>
</gene>
<organism evidence="3 4">
    <name type="scientific">Aspergillus avenaceus</name>
    <dbReference type="NCBI Taxonomy" id="36643"/>
    <lineage>
        <taxon>Eukaryota</taxon>
        <taxon>Fungi</taxon>
        <taxon>Dikarya</taxon>
        <taxon>Ascomycota</taxon>
        <taxon>Pezizomycotina</taxon>
        <taxon>Eurotiomycetes</taxon>
        <taxon>Eurotiomycetidae</taxon>
        <taxon>Eurotiales</taxon>
        <taxon>Aspergillaceae</taxon>
        <taxon>Aspergillus</taxon>
        <taxon>Aspergillus subgen. Circumdati</taxon>
    </lineage>
</organism>
<reference evidence="3 4" key="1">
    <citation type="submission" date="2019-04" db="EMBL/GenBank/DDBJ databases">
        <title>Friends and foes A comparative genomics study of 23 Aspergillus species from section Flavi.</title>
        <authorList>
            <consortium name="DOE Joint Genome Institute"/>
            <person name="Kjaerbolling I."/>
            <person name="Vesth T."/>
            <person name="Frisvad J.C."/>
            <person name="Nybo J.L."/>
            <person name="Theobald S."/>
            <person name="Kildgaard S."/>
            <person name="Isbrandt T."/>
            <person name="Kuo A."/>
            <person name="Sato A."/>
            <person name="Lyhne E.K."/>
            <person name="Kogle M.E."/>
            <person name="Wiebenga A."/>
            <person name="Kun R.S."/>
            <person name="Lubbers R.J."/>
            <person name="Makela M.R."/>
            <person name="Barry K."/>
            <person name="Chovatia M."/>
            <person name="Clum A."/>
            <person name="Daum C."/>
            <person name="Haridas S."/>
            <person name="He G."/>
            <person name="LaButti K."/>
            <person name="Lipzen A."/>
            <person name="Mondo S."/>
            <person name="Riley R."/>
            <person name="Salamov A."/>
            <person name="Simmons B.A."/>
            <person name="Magnuson J.K."/>
            <person name="Henrissat B."/>
            <person name="Mortensen U.H."/>
            <person name="Larsen T.O."/>
            <person name="Devries R.P."/>
            <person name="Grigoriev I.V."/>
            <person name="Machida M."/>
            <person name="Baker S.E."/>
            <person name="Andersen M.R."/>
        </authorList>
    </citation>
    <scope>NUCLEOTIDE SEQUENCE [LARGE SCALE GENOMIC DNA]</scope>
    <source>
        <strain evidence="3 4">IBT 18842</strain>
    </source>
</reference>
<feature type="coiled-coil region" evidence="1">
    <location>
        <begin position="34"/>
        <end position="61"/>
    </location>
</feature>
<evidence type="ECO:0000256" key="1">
    <source>
        <dbReference type="SAM" id="Coils"/>
    </source>
</evidence>
<sequence>MTSSDLLVMDQKLPVSDSTASVPDDLQQPADDSTVELKAQIKVLQERLEEAEAALKRLQDSSAHDLNTISMQREKIMELEGIISKQKMTISNQSKAISQPPKMGVSMPQYLQTPSHLAPAASAMHAPASSCSPASHSHQPEALHNPVNTFFTVNKALEMSDCKTRNKSSHACVICHPVNSETNTWMLSVKFQNLFSRSYIFGQTYTNFPSIRCDSQLGSEIKEYLMTISDKLHASTLTGNPTTRFCMVAKAINVYLVHKILQITVAEGFDAAMDSKIAKFQECLGPDTVPAVRHLLLTAIAHQVQAAVEKPDFARFIHNKVCSHTERLWQLIHSFTQDPLYQSAWTDLAGIITEAHTLAIEMFSLPLEYDLEFPAVNTGFNPTNMVNCDMFIGGDPEQLKNNTCVRLGITPMVKIRDNSTAPPEIRVAGFASVLLRPPPRRHTQLITQHSLKGDRTEAFLVSEGMDAKQKKTDRKDKGKEVKK</sequence>
<accession>A0A5N6TTJ7</accession>
<dbReference type="EMBL" id="ML742123">
    <property type="protein sequence ID" value="KAE8149439.1"/>
    <property type="molecule type" value="Genomic_DNA"/>
</dbReference>
<dbReference type="OrthoDB" id="4203839at2759"/>
<dbReference type="AlphaFoldDB" id="A0A5N6TTJ7"/>
<keyword evidence="1" id="KW-0175">Coiled coil</keyword>
<feature type="region of interest" description="Disordered" evidence="2">
    <location>
        <begin position="462"/>
        <end position="483"/>
    </location>
</feature>
<dbReference type="Proteomes" id="UP000325780">
    <property type="component" value="Unassembled WGS sequence"/>
</dbReference>
<proteinExistence type="predicted"/>
<feature type="region of interest" description="Disordered" evidence="2">
    <location>
        <begin position="118"/>
        <end position="139"/>
    </location>
</feature>